<gene>
    <name evidence="1" type="ORF">HPB50_014980</name>
</gene>
<organism evidence="1 2">
    <name type="scientific">Hyalomma asiaticum</name>
    <name type="common">Tick</name>
    <dbReference type="NCBI Taxonomy" id="266040"/>
    <lineage>
        <taxon>Eukaryota</taxon>
        <taxon>Metazoa</taxon>
        <taxon>Ecdysozoa</taxon>
        <taxon>Arthropoda</taxon>
        <taxon>Chelicerata</taxon>
        <taxon>Arachnida</taxon>
        <taxon>Acari</taxon>
        <taxon>Parasitiformes</taxon>
        <taxon>Ixodida</taxon>
        <taxon>Ixodoidea</taxon>
        <taxon>Ixodidae</taxon>
        <taxon>Hyalomminae</taxon>
        <taxon>Hyalomma</taxon>
    </lineage>
</organism>
<protein>
    <submittedName>
        <fullName evidence="1">Uncharacterized protein</fullName>
    </submittedName>
</protein>
<reference evidence="1" key="1">
    <citation type="submission" date="2020-05" db="EMBL/GenBank/DDBJ databases">
        <title>Large-scale comparative analyses of tick genomes elucidate their genetic diversity and vector capacities.</title>
        <authorList>
            <person name="Jia N."/>
            <person name="Wang J."/>
            <person name="Shi W."/>
            <person name="Du L."/>
            <person name="Sun Y."/>
            <person name="Zhan W."/>
            <person name="Jiang J."/>
            <person name="Wang Q."/>
            <person name="Zhang B."/>
            <person name="Ji P."/>
            <person name="Sakyi L.B."/>
            <person name="Cui X."/>
            <person name="Yuan T."/>
            <person name="Jiang B."/>
            <person name="Yang W."/>
            <person name="Lam T.T.-Y."/>
            <person name="Chang Q."/>
            <person name="Ding S."/>
            <person name="Wang X."/>
            <person name="Zhu J."/>
            <person name="Ruan X."/>
            <person name="Zhao L."/>
            <person name="Wei J."/>
            <person name="Que T."/>
            <person name="Du C."/>
            <person name="Cheng J."/>
            <person name="Dai P."/>
            <person name="Han X."/>
            <person name="Huang E."/>
            <person name="Gao Y."/>
            <person name="Liu J."/>
            <person name="Shao H."/>
            <person name="Ye R."/>
            <person name="Li L."/>
            <person name="Wei W."/>
            <person name="Wang X."/>
            <person name="Wang C."/>
            <person name="Yang T."/>
            <person name="Huo Q."/>
            <person name="Li W."/>
            <person name="Guo W."/>
            <person name="Chen H."/>
            <person name="Zhou L."/>
            <person name="Ni X."/>
            <person name="Tian J."/>
            <person name="Zhou Y."/>
            <person name="Sheng Y."/>
            <person name="Liu T."/>
            <person name="Pan Y."/>
            <person name="Xia L."/>
            <person name="Li J."/>
            <person name="Zhao F."/>
            <person name="Cao W."/>
        </authorList>
    </citation>
    <scope>NUCLEOTIDE SEQUENCE</scope>
    <source>
        <strain evidence="1">Hyas-2018</strain>
    </source>
</reference>
<evidence type="ECO:0000313" key="1">
    <source>
        <dbReference type="EMBL" id="KAH6938931.1"/>
    </source>
</evidence>
<comment type="caution">
    <text evidence="1">The sequence shown here is derived from an EMBL/GenBank/DDBJ whole genome shotgun (WGS) entry which is preliminary data.</text>
</comment>
<name>A0ACB7SYH6_HYAAI</name>
<dbReference type="EMBL" id="CM023482">
    <property type="protein sequence ID" value="KAH6938931.1"/>
    <property type="molecule type" value="Genomic_DNA"/>
</dbReference>
<proteinExistence type="predicted"/>
<sequence>MWPIVGQMRREILAFFSEELLEYVKWIAQRKDDSSATGDLGYQFQFSERQLASDATQMGKWSGSCKEASHFENTASLQRQEQKSDKIHEEEPEVAWKSTVIESEAASKEAQQALYASALR</sequence>
<evidence type="ECO:0000313" key="2">
    <source>
        <dbReference type="Proteomes" id="UP000821845"/>
    </source>
</evidence>
<keyword evidence="2" id="KW-1185">Reference proteome</keyword>
<dbReference type="Proteomes" id="UP000821845">
    <property type="component" value="Chromosome 2"/>
</dbReference>
<accession>A0ACB7SYH6</accession>